<evidence type="ECO:0000256" key="2">
    <source>
        <dbReference type="ARBA" id="ARBA00022598"/>
    </source>
</evidence>
<dbReference type="InterPro" id="IPR045864">
    <property type="entry name" value="aa-tRNA-synth_II/BPL/LPL"/>
</dbReference>
<dbReference type="Pfam" id="PF00152">
    <property type="entry name" value="tRNA-synt_2"/>
    <property type="match status" value="1"/>
</dbReference>
<evidence type="ECO:0000256" key="6">
    <source>
        <dbReference type="ARBA" id="ARBA00023146"/>
    </source>
</evidence>
<reference evidence="9 10" key="1">
    <citation type="journal article" date="2021" name="bioRxiv">
        <title>Unraveling nitrogen, sulfur and carbon metabolic pathways and microbial community transcriptional responses to substrate deprivation and toxicity stresses in a bioreactor mimicking anoxic brackish coastal sediment conditions.</title>
        <authorList>
            <person name="Martins P.D."/>
            <person name="Echeveste M.J."/>
            <person name="Arshad A."/>
            <person name="Kurth J."/>
            <person name="Ouboter H."/>
            <person name="Jetten M.S.M."/>
            <person name="Welte C.U."/>
        </authorList>
    </citation>
    <scope>NUCLEOTIDE SEQUENCE [LARGE SCALE GENOMIC DNA]</scope>
    <source>
        <strain evidence="9">MAG_38</strain>
    </source>
</reference>
<dbReference type="AlphaFoldDB" id="A0AAJ1AKA3"/>
<dbReference type="InterPro" id="IPR004364">
    <property type="entry name" value="Aa-tRNA-synt_II"/>
</dbReference>
<dbReference type="InterPro" id="IPR029351">
    <property type="entry name" value="GAD_dom"/>
</dbReference>
<dbReference type="InterPro" id="IPR004115">
    <property type="entry name" value="GAD-like_sf"/>
</dbReference>
<feature type="domain" description="Aminoacyl-transfer RNA synthetases class-II family profile" evidence="8">
    <location>
        <begin position="149"/>
        <end position="575"/>
    </location>
</feature>
<dbReference type="GO" id="GO:0005524">
    <property type="term" value="F:ATP binding"/>
    <property type="evidence" value="ECO:0007669"/>
    <property type="project" value="UniProtKB-UniRule"/>
</dbReference>
<feature type="binding site" evidence="7">
    <location>
        <position position="455"/>
    </location>
    <ligand>
        <name>L-aspartate</name>
        <dbReference type="ChEBI" id="CHEBI:29991"/>
    </ligand>
</feature>
<evidence type="ECO:0000313" key="10">
    <source>
        <dbReference type="Proteomes" id="UP001197609"/>
    </source>
</evidence>
<dbReference type="HAMAP" id="MF_00044">
    <property type="entry name" value="Asp_tRNA_synth_type1"/>
    <property type="match status" value="1"/>
</dbReference>
<feature type="binding site" evidence="7">
    <location>
        <position position="496"/>
    </location>
    <ligand>
        <name>L-aspartate</name>
        <dbReference type="ChEBI" id="CHEBI:29991"/>
    </ligand>
</feature>
<dbReference type="NCBIfam" id="TIGR00459">
    <property type="entry name" value="aspS_bact"/>
    <property type="match status" value="1"/>
</dbReference>
<feature type="binding site" evidence="7">
    <location>
        <position position="237"/>
    </location>
    <ligand>
        <name>ATP</name>
        <dbReference type="ChEBI" id="CHEBI:30616"/>
    </ligand>
</feature>
<dbReference type="Pfam" id="PF01336">
    <property type="entry name" value="tRNA_anti-codon"/>
    <property type="match status" value="1"/>
</dbReference>
<dbReference type="InterPro" id="IPR002312">
    <property type="entry name" value="Asp/Asn-tRNA-synth_IIb"/>
</dbReference>
<keyword evidence="6 7" id="KW-0030">Aminoacyl-tRNA synthetase</keyword>
<comment type="catalytic activity">
    <reaction evidence="7">
        <text>tRNA(Asx) + L-aspartate + ATP = L-aspartyl-tRNA(Asx) + AMP + diphosphate</text>
        <dbReference type="Rhea" id="RHEA:18349"/>
        <dbReference type="Rhea" id="RHEA-COMP:9710"/>
        <dbReference type="Rhea" id="RHEA-COMP:9711"/>
        <dbReference type="ChEBI" id="CHEBI:29991"/>
        <dbReference type="ChEBI" id="CHEBI:30616"/>
        <dbReference type="ChEBI" id="CHEBI:33019"/>
        <dbReference type="ChEBI" id="CHEBI:78442"/>
        <dbReference type="ChEBI" id="CHEBI:78516"/>
        <dbReference type="ChEBI" id="CHEBI:456215"/>
        <dbReference type="EC" id="6.1.1.23"/>
    </reaction>
</comment>
<dbReference type="Gene3D" id="2.40.50.140">
    <property type="entry name" value="Nucleic acid-binding proteins"/>
    <property type="match status" value="1"/>
</dbReference>
<dbReference type="NCBIfam" id="NF001750">
    <property type="entry name" value="PRK00476.1"/>
    <property type="match status" value="1"/>
</dbReference>
<dbReference type="InterPro" id="IPR006195">
    <property type="entry name" value="aa-tRNA-synth_II"/>
</dbReference>
<dbReference type="InterPro" id="IPR004365">
    <property type="entry name" value="NA-bd_OB_tRNA"/>
</dbReference>
<gene>
    <name evidence="7 9" type="primary">aspS</name>
    <name evidence="9" type="ORF">K8G79_11070</name>
</gene>
<evidence type="ECO:0000256" key="5">
    <source>
        <dbReference type="ARBA" id="ARBA00022917"/>
    </source>
</evidence>
<dbReference type="GO" id="GO:0006422">
    <property type="term" value="P:aspartyl-tRNA aminoacylation"/>
    <property type="evidence" value="ECO:0007669"/>
    <property type="project" value="UniProtKB-UniRule"/>
</dbReference>
<protein>
    <recommendedName>
        <fullName evidence="7">Aspartate--tRNA(Asp/Asn) ligase</fullName>
        <ecNumber evidence="7">6.1.1.23</ecNumber>
    </recommendedName>
    <alternativeName>
        <fullName evidence="7">Aspartyl-tRNA synthetase</fullName>
        <shortName evidence="7">AspRS</shortName>
    </alternativeName>
    <alternativeName>
        <fullName evidence="7">Non-discriminating aspartyl-tRNA synthetase</fullName>
        <shortName evidence="7">ND-AspRS</shortName>
    </alternativeName>
</protein>
<comment type="caution">
    <text evidence="9">The sequence shown here is derived from an EMBL/GenBank/DDBJ whole genome shotgun (WGS) entry which is preliminary data.</text>
</comment>
<proteinExistence type="inferred from homology"/>
<evidence type="ECO:0000259" key="8">
    <source>
        <dbReference type="PROSITE" id="PS50862"/>
    </source>
</evidence>
<keyword evidence="7" id="KW-0963">Cytoplasm</keyword>
<dbReference type="Proteomes" id="UP001197609">
    <property type="component" value="Unassembled WGS sequence"/>
</dbReference>
<feature type="binding site" evidence="7">
    <location>
        <position position="182"/>
    </location>
    <ligand>
        <name>L-aspartate</name>
        <dbReference type="ChEBI" id="CHEBI:29991"/>
    </ligand>
</feature>
<dbReference type="CDD" id="cd00777">
    <property type="entry name" value="AspRS_core"/>
    <property type="match status" value="1"/>
</dbReference>
<dbReference type="SUPFAM" id="SSF55261">
    <property type="entry name" value="GAD domain-like"/>
    <property type="match status" value="1"/>
</dbReference>
<dbReference type="InterPro" id="IPR004524">
    <property type="entry name" value="Asp-tRNA-ligase_1"/>
</dbReference>
<feature type="binding site" evidence="7">
    <location>
        <begin position="228"/>
        <end position="230"/>
    </location>
    <ligand>
        <name>ATP</name>
        <dbReference type="ChEBI" id="CHEBI:30616"/>
    </ligand>
</feature>
<organism evidence="9 10">
    <name type="scientific">Candidatus Methylomirabilis tolerans</name>
    <dbReference type="NCBI Taxonomy" id="3123416"/>
    <lineage>
        <taxon>Bacteria</taxon>
        <taxon>Candidatus Methylomirabilota</taxon>
        <taxon>Candidatus Methylomirabilia</taxon>
        <taxon>Candidatus Methylomirabilales</taxon>
        <taxon>Candidatus Methylomirabilaceae</taxon>
        <taxon>Candidatus Methylomirabilis</taxon>
    </lineage>
</organism>
<comment type="function">
    <text evidence="7">Aspartyl-tRNA synthetase with relaxed tRNA specificity since it is able to aspartylate not only its cognate tRNA(Asp) but also tRNA(Asn). Reaction proceeds in two steps: L-aspartate is first activated by ATP to form Asp-AMP and then transferred to the acceptor end of tRNA(Asp/Asn).</text>
</comment>
<dbReference type="GO" id="GO:0050560">
    <property type="term" value="F:aspartate-tRNA(Asn) ligase activity"/>
    <property type="evidence" value="ECO:0007669"/>
    <property type="project" value="UniProtKB-EC"/>
</dbReference>
<accession>A0AAJ1AKA3</accession>
<comment type="subunit">
    <text evidence="7">Homodimer.</text>
</comment>
<dbReference type="GO" id="GO:0005737">
    <property type="term" value="C:cytoplasm"/>
    <property type="evidence" value="ECO:0007669"/>
    <property type="project" value="UniProtKB-SubCell"/>
</dbReference>
<dbReference type="GO" id="GO:0004815">
    <property type="term" value="F:aspartate-tRNA ligase activity"/>
    <property type="evidence" value="ECO:0007669"/>
    <property type="project" value="UniProtKB-UniRule"/>
</dbReference>
<dbReference type="Pfam" id="PF02938">
    <property type="entry name" value="GAD"/>
    <property type="match status" value="1"/>
</dbReference>
<comment type="similarity">
    <text evidence="1 7">Belongs to the class-II aminoacyl-tRNA synthetase family. Type 1 subfamily.</text>
</comment>
<keyword evidence="3 7" id="KW-0547">Nucleotide-binding</keyword>
<comment type="subcellular location">
    <subcellularLocation>
        <location evidence="7">Cytoplasm</location>
    </subcellularLocation>
</comment>
<keyword evidence="4 7" id="KW-0067">ATP-binding</keyword>
<dbReference type="GO" id="GO:0003676">
    <property type="term" value="F:nucleic acid binding"/>
    <property type="evidence" value="ECO:0007669"/>
    <property type="project" value="InterPro"/>
</dbReference>
<dbReference type="PANTHER" id="PTHR22594">
    <property type="entry name" value="ASPARTYL/LYSYL-TRNA SYNTHETASE"/>
    <property type="match status" value="1"/>
</dbReference>
<name>A0AAJ1AKA3_9BACT</name>
<feature type="binding site" evidence="7">
    <location>
        <position position="489"/>
    </location>
    <ligand>
        <name>ATP</name>
        <dbReference type="ChEBI" id="CHEBI:30616"/>
    </ligand>
</feature>
<evidence type="ECO:0000256" key="3">
    <source>
        <dbReference type="ARBA" id="ARBA00022741"/>
    </source>
</evidence>
<dbReference type="InterPro" id="IPR047089">
    <property type="entry name" value="Asp-tRNA-ligase_1_N"/>
</dbReference>
<evidence type="ECO:0000313" key="9">
    <source>
        <dbReference type="EMBL" id="MBZ0160658.1"/>
    </source>
</evidence>
<evidence type="ECO:0000256" key="7">
    <source>
        <dbReference type="HAMAP-Rule" id="MF_00044"/>
    </source>
</evidence>
<dbReference type="InterPro" id="IPR012340">
    <property type="entry name" value="NA-bd_OB-fold"/>
</dbReference>
<dbReference type="SUPFAM" id="SSF55681">
    <property type="entry name" value="Class II aaRS and biotin synthetases"/>
    <property type="match status" value="1"/>
</dbReference>
<feature type="binding site" evidence="7">
    <location>
        <position position="228"/>
    </location>
    <ligand>
        <name>L-aspartate</name>
        <dbReference type="ChEBI" id="CHEBI:29991"/>
    </ligand>
</feature>
<dbReference type="EMBL" id="JAIOIU010000137">
    <property type="protein sequence ID" value="MBZ0160658.1"/>
    <property type="molecule type" value="Genomic_DNA"/>
</dbReference>
<dbReference type="EC" id="6.1.1.23" evidence="7"/>
<feature type="site" description="Important for tRNA non-discrimination" evidence="7">
    <location>
        <position position="38"/>
    </location>
</feature>
<feature type="region of interest" description="Aspartate" evidence="7">
    <location>
        <begin position="206"/>
        <end position="209"/>
    </location>
</feature>
<keyword evidence="5 7" id="KW-0648">Protein biosynthesis</keyword>
<feature type="binding site" evidence="7">
    <location>
        <begin position="541"/>
        <end position="544"/>
    </location>
    <ligand>
        <name>ATP</name>
        <dbReference type="ChEBI" id="CHEBI:30616"/>
    </ligand>
</feature>
<feature type="site" description="Important for tRNA non-discrimination" evidence="7">
    <location>
        <position position="90"/>
    </location>
</feature>
<evidence type="ECO:0000256" key="4">
    <source>
        <dbReference type="ARBA" id="ARBA00022840"/>
    </source>
</evidence>
<evidence type="ECO:0000256" key="1">
    <source>
        <dbReference type="ARBA" id="ARBA00006303"/>
    </source>
</evidence>
<dbReference type="PROSITE" id="PS50862">
    <property type="entry name" value="AA_TRNA_LIGASE_II"/>
    <property type="match status" value="1"/>
</dbReference>
<dbReference type="Gene3D" id="3.30.930.10">
    <property type="entry name" value="Bira Bifunctional Protein, Domain 2"/>
    <property type="match status" value="1"/>
</dbReference>
<dbReference type="Gene3D" id="3.30.1360.30">
    <property type="entry name" value="GAD-like domain"/>
    <property type="match status" value="1"/>
</dbReference>
<keyword evidence="2 7" id="KW-0436">Ligase</keyword>
<dbReference type="CDD" id="cd04317">
    <property type="entry name" value="EcAspRS_like_N"/>
    <property type="match status" value="1"/>
</dbReference>
<dbReference type="PRINTS" id="PR01042">
    <property type="entry name" value="TRNASYNTHASP"/>
</dbReference>
<dbReference type="PANTHER" id="PTHR22594:SF5">
    <property type="entry name" value="ASPARTATE--TRNA LIGASE, MITOCHONDRIAL"/>
    <property type="match status" value="1"/>
</dbReference>
<dbReference type="SUPFAM" id="SSF50249">
    <property type="entry name" value="Nucleic acid-binding proteins"/>
    <property type="match status" value="1"/>
</dbReference>
<sequence>MSASMGLLKRTEYCGLLKPPHVGQAVVLMGWVHRRRDHGGLIFIDLRDREGVAQTVFNPELYPEAHEVARRMRAEFVVAIRGRVQARPTGTENAALPTGAIEIVAEEAQILNEAKPPVFSIEEQTDVAEEIRLTYRYLDLRRPSLLRNLRLRHKAAQAVHRYLDSHGFVEVETPMLTRSTPEGARDYLVPSRLNPGEFYALPQSPQLFKQLLMVAGMDRYYQIVRCFRDEDLRADRQPEFTQIDLEMSFVDREDVLGVTEGLVAALFEAAGKPSPPRPFPRLTYAEAIDRFGLDAPDTRFGMELTELTELLRRIDAKVFAEPIARGGVVKGMNVKGCGAFSRAQIDGLVDYAKGFGAKGLAWFKVSAGGLQSPLTKFLEPMILERLVERLKGEEGDLLVLIADQAKTAAEVLGRLRLKLGRELKLIDENALAVTWVIDFPLLEHDPEQGRWQAMHHPFTAPLDEDLPLFDADPGRIRAKAYDLVVNGQELGGGSIRIHRRDVQSRMFGALGIDADEAKAKFGFLLEALEYGAPPHGGIAFGFDRVIALLAGATSIRDVIAFPKTQKAQDLMTKAPAPVDARQLRDLKIKLDPD</sequence>
<dbReference type="InterPro" id="IPR047090">
    <property type="entry name" value="AspRS_core"/>
</dbReference>